<dbReference type="InterPro" id="IPR017827">
    <property type="entry name" value="HSQ_synthase_HpnC"/>
</dbReference>
<dbReference type="RefSeq" id="WP_086553616.1">
    <property type="nucleotide sequence ID" value="NZ_JAERKX010000011.1"/>
</dbReference>
<gene>
    <name evidence="2" type="primary">hpnC</name>
    <name evidence="2" type="ORF">OQ497_03110</name>
</gene>
<organism evidence="2 3">
    <name type="scientific">Acetobacter thailandicus</name>
    <dbReference type="NCBI Taxonomy" id="1502842"/>
    <lineage>
        <taxon>Bacteria</taxon>
        <taxon>Pseudomonadati</taxon>
        <taxon>Pseudomonadota</taxon>
        <taxon>Alphaproteobacteria</taxon>
        <taxon>Acetobacterales</taxon>
        <taxon>Acetobacteraceae</taxon>
        <taxon>Acetobacter</taxon>
    </lineage>
</organism>
<dbReference type="GO" id="GO:0051996">
    <property type="term" value="F:squalene synthase [NAD(P)H] activity"/>
    <property type="evidence" value="ECO:0007669"/>
    <property type="project" value="UniProtKB-EC"/>
</dbReference>
<dbReference type="Proteomes" id="UP001301152">
    <property type="component" value="Unassembled WGS sequence"/>
</dbReference>
<dbReference type="EMBL" id="JAPIUZ010000001">
    <property type="protein sequence ID" value="MCX2562962.1"/>
    <property type="molecule type" value="Genomic_DNA"/>
</dbReference>
<comment type="caution">
    <text evidence="2">The sequence shown here is derived from an EMBL/GenBank/DDBJ whole genome shotgun (WGS) entry which is preliminary data.</text>
</comment>
<protein>
    <submittedName>
        <fullName evidence="2">Squalene synthase HpnC</fullName>
        <ecNumber evidence="2">2.5.1.21</ecNumber>
    </submittedName>
</protein>
<feature type="region of interest" description="Disordered" evidence="1">
    <location>
        <begin position="1"/>
        <end position="39"/>
    </location>
</feature>
<dbReference type="SFLD" id="SFLDG01212">
    <property type="entry name" value="Phytoene_synthase_like"/>
    <property type="match status" value="1"/>
</dbReference>
<sequence>MNKKRRPTHPVTAEQASSSLPPADVWGARDVSSGKGSGDENFPVGSLLLDKKLRPHVHAYYNYARAIDDIADCETLDAEEKITRLNAMEDVLLGKREAISRDDAQSAAALRTSLMQTKVPFETATDLTIAFRDDARNVPCKTWSDLVSYCRYSANPVGRFLIALHRESPAAYAASDALCTSLQILNHLQDCQKDLRLLGRCYMPEDLMARAGATQDDLLAGRATPRLRRVFNTLLDNTDELNAQAATLPAYISDRRFRMECAAIVALAQRLTLRLRREDPLAGRVSLKKSDVLHALGAALKVWPGASPARKVL</sequence>
<keyword evidence="3" id="KW-1185">Reference proteome</keyword>
<dbReference type="PANTHER" id="PTHR31480">
    <property type="entry name" value="BIFUNCTIONAL LYCOPENE CYCLASE/PHYTOENE SYNTHASE"/>
    <property type="match status" value="1"/>
</dbReference>
<keyword evidence="2" id="KW-0808">Transferase</keyword>
<evidence type="ECO:0000313" key="3">
    <source>
        <dbReference type="Proteomes" id="UP001301152"/>
    </source>
</evidence>
<dbReference type="Gene3D" id="1.10.600.10">
    <property type="entry name" value="Farnesyl Diphosphate Synthase"/>
    <property type="match status" value="1"/>
</dbReference>
<dbReference type="InterPro" id="IPR033904">
    <property type="entry name" value="Trans_IPPS_HH"/>
</dbReference>
<dbReference type="EC" id="2.5.1.21" evidence="2"/>
<dbReference type="SFLD" id="SFLDS00005">
    <property type="entry name" value="Isoprenoid_Synthase_Type_I"/>
    <property type="match status" value="1"/>
</dbReference>
<evidence type="ECO:0000313" key="2">
    <source>
        <dbReference type="EMBL" id="MCX2562962.1"/>
    </source>
</evidence>
<evidence type="ECO:0000256" key="1">
    <source>
        <dbReference type="SAM" id="MobiDB-lite"/>
    </source>
</evidence>
<dbReference type="CDD" id="cd00683">
    <property type="entry name" value="Trans_IPPS_HH"/>
    <property type="match status" value="1"/>
</dbReference>
<reference evidence="2 3" key="1">
    <citation type="submission" date="2022-11" db="EMBL/GenBank/DDBJ databases">
        <title>Genome sequencing of Acetobacter type strain.</title>
        <authorList>
            <person name="Heo J."/>
            <person name="Lee D."/>
            <person name="Han B.-H."/>
            <person name="Hong S.-B."/>
            <person name="Kwon S.-W."/>
        </authorList>
    </citation>
    <scope>NUCLEOTIDE SEQUENCE [LARGE SCALE GENOMIC DNA]</scope>
    <source>
        <strain evidence="2 3">KACC 21253</strain>
    </source>
</reference>
<dbReference type="SFLD" id="SFLDG01018">
    <property type="entry name" value="Squalene/Phytoene_Synthase_Lik"/>
    <property type="match status" value="1"/>
</dbReference>
<dbReference type="SUPFAM" id="SSF48576">
    <property type="entry name" value="Terpenoid synthases"/>
    <property type="match status" value="1"/>
</dbReference>
<name>A0ABT3QCE4_9PROT</name>
<dbReference type="InterPro" id="IPR008949">
    <property type="entry name" value="Isoprenoid_synthase_dom_sf"/>
</dbReference>
<dbReference type="InterPro" id="IPR002060">
    <property type="entry name" value="Squ/phyt_synthse"/>
</dbReference>
<dbReference type="NCBIfam" id="TIGR03464">
    <property type="entry name" value="HpnC"/>
    <property type="match status" value="1"/>
</dbReference>
<dbReference type="Pfam" id="PF00494">
    <property type="entry name" value="SQS_PSY"/>
    <property type="match status" value="1"/>
</dbReference>
<proteinExistence type="predicted"/>
<dbReference type="InterPro" id="IPR044843">
    <property type="entry name" value="Trans_IPPS_bact-type"/>
</dbReference>
<accession>A0ABT3QCE4</accession>